<evidence type="ECO:0000259" key="1">
    <source>
        <dbReference type="Pfam" id="PF13480"/>
    </source>
</evidence>
<proteinExistence type="predicted"/>
<protein>
    <submittedName>
        <fullName evidence="2">GNAT family N-acetyltransferase</fullName>
    </submittedName>
</protein>
<name>A0A845QBK2_9HYPH</name>
<dbReference type="AlphaFoldDB" id="A0A845QBK2"/>
<keyword evidence="3" id="KW-1185">Reference proteome</keyword>
<dbReference type="RefSeq" id="WP_160587739.1">
    <property type="nucleotide sequence ID" value="NZ_BMHN01000001.1"/>
</dbReference>
<comment type="caution">
    <text evidence="2">The sequence shown here is derived from an EMBL/GenBank/DDBJ whole genome shotgun (WGS) entry which is preliminary data.</text>
</comment>
<dbReference type="Gene3D" id="3.40.630.30">
    <property type="match status" value="1"/>
</dbReference>
<reference evidence="2 3" key="1">
    <citation type="journal article" date="2016" name="Int. J. Syst. Evol. Microbiol.">
        <title>Pyruvatibacter mobilis gen. nov., sp. nov., a marine bacterium from the culture broth of Picochlorum sp. 122.</title>
        <authorList>
            <person name="Wang G."/>
            <person name="Tang M."/>
            <person name="Wu H."/>
            <person name="Dai S."/>
            <person name="Li T."/>
            <person name="Chen C."/>
            <person name="He H."/>
            <person name="Fan J."/>
            <person name="Xiang W."/>
            <person name="Li X."/>
        </authorList>
    </citation>
    <scope>NUCLEOTIDE SEQUENCE [LARGE SCALE GENOMIC DNA]</scope>
    <source>
        <strain evidence="2 3">GYP-11</strain>
    </source>
</reference>
<dbReference type="InterPro" id="IPR016181">
    <property type="entry name" value="Acyl_CoA_acyltransferase"/>
</dbReference>
<evidence type="ECO:0000313" key="2">
    <source>
        <dbReference type="EMBL" id="NBG95857.1"/>
    </source>
</evidence>
<keyword evidence="2" id="KW-0808">Transferase</keyword>
<dbReference type="SUPFAM" id="SSF55729">
    <property type="entry name" value="Acyl-CoA N-acyltransferases (Nat)"/>
    <property type="match status" value="1"/>
</dbReference>
<accession>A0A845QBK2</accession>
<dbReference type="GO" id="GO:0016740">
    <property type="term" value="F:transferase activity"/>
    <property type="evidence" value="ECO:0007669"/>
    <property type="project" value="UniProtKB-KW"/>
</dbReference>
<dbReference type="InterPro" id="IPR038740">
    <property type="entry name" value="BioF2-like_GNAT_dom"/>
</dbReference>
<gene>
    <name evidence="2" type="ORF">GTQ45_08935</name>
</gene>
<dbReference type="Proteomes" id="UP000470384">
    <property type="component" value="Unassembled WGS sequence"/>
</dbReference>
<evidence type="ECO:0000313" key="3">
    <source>
        <dbReference type="Proteomes" id="UP000470384"/>
    </source>
</evidence>
<dbReference type="GeneID" id="300654561"/>
<feature type="domain" description="BioF2-like acetyltransferase" evidence="1">
    <location>
        <begin position="199"/>
        <end position="347"/>
    </location>
</feature>
<sequence>MSQRTPSLTLISTDTLPTRHAVVGASDSYRVVIAHRMSDCAAAWRLLEQQSSPAIFQTHDWLACWMETVGKAQNAEPRIALVRDDNARLVMILPLMLRTHMGMPVLHWMAEEDADYHAPLALPDFAQTCTGSMMRDILMRVANQVPDAAALCLSKTASEFAGIRAPLSLMPHAPHPSAAHAITLTGDNFEDFYAAARSKSTRKRDRQRRRQLEKHGPVSFEVADTPMRRHQMIDEILAQKAIWLKARGICDPFAQDGVYAFLHRLVDDQAICKQLHISALTVNGEIMAGNMGYVQNERFYAVIGSVTDGDLARHSPGVLHLHELFKWCFANGVKVFDLTVGDEGYKKEWCDSRLDLIDIHVPLSMGGVALTSIARARGYLKRKVKASPRLFTLATDARRLVNRALGQ</sequence>
<dbReference type="EMBL" id="WXYQ01000006">
    <property type="protein sequence ID" value="NBG95857.1"/>
    <property type="molecule type" value="Genomic_DNA"/>
</dbReference>
<dbReference type="OrthoDB" id="8193702at2"/>
<organism evidence="2 3">
    <name type="scientific">Pyruvatibacter mobilis</name>
    <dbReference type="NCBI Taxonomy" id="1712261"/>
    <lineage>
        <taxon>Bacteria</taxon>
        <taxon>Pseudomonadati</taxon>
        <taxon>Pseudomonadota</taxon>
        <taxon>Alphaproteobacteria</taxon>
        <taxon>Hyphomicrobiales</taxon>
        <taxon>Parvibaculaceae</taxon>
        <taxon>Pyruvatibacter</taxon>
    </lineage>
</organism>
<dbReference type="Pfam" id="PF13480">
    <property type="entry name" value="Acetyltransf_6"/>
    <property type="match status" value="1"/>
</dbReference>